<evidence type="ECO:0000313" key="1">
    <source>
        <dbReference type="EMBL" id="CAH0390859.1"/>
    </source>
</evidence>
<keyword evidence="2" id="KW-1185">Reference proteome</keyword>
<dbReference type="Gene3D" id="3.80.10.10">
    <property type="entry name" value="Ribonuclease Inhibitor"/>
    <property type="match status" value="1"/>
</dbReference>
<dbReference type="AlphaFoldDB" id="A0A9P0AFX0"/>
<sequence length="291" mass="33407">MSALLTLRPLHLLTRITSVTELIGCNIQVFKRFQHRSPRENKSQYDREMELSTKDFRYKDMPLLSKLMVADEGKAPFAVRMRKLLKRKGSIFGAFEDDIREAQLKEQSADPEQIKLSGADLTAARFVLFRRGGVKFLNIDKWIYSDDKLAKDLPMIYDTEYVLTGIDLSNQDVRYTALTHLNNLSGLTHLSIANVPLADDWWMDYISGTVTALQHLDISGCSNITYRGISILYRLTKLESLNVSNLRYSIFLEMTLLELEGLFPNLRIYGYDSLKREEPSEIVPEPSEAKK</sequence>
<proteinExistence type="predicted"/>
<evidence type="ECO:0008006" key="3">
    <source>
        <dbReference type="Google" id="ProtNLM"/>
    </source>
</evidence>
<evidence type="ECO:0000313" key="2">
    <source>
        <dbReference type="Proteomes" id="UP001152759"/>
    </source>
</evidence>
<dbReference type="SUPFAM" id="SSF52047">
    <property type="entry name" value="RNI-like"/>
    <property type="match status" value="1"/>
</dbReference>
<reference evidence="1" key="1">
    <citation type="submission" date="2021-12" db="EMBL/GenBank/DDBJ databases">
        <authorList>
            <person name="King R."/>
        </authorList>
    </citation>
    <scope>NUCLEOTIDE SEQUENCE</scope>
</reference>
<name>A0A9P0AFX0_BEMTA</name>
<accession>A0A9P0AFX0</accession>
<dbReference type="EMBL" id="OU963866">
    <property type="protein sequence ID" value="CAH0390859.1"/>
    <property type="molecule type" value="Genomic_DNA"/>
</dbReference>
<protein>
    <recommendedName>
        <fullName evidence="3">Mitochondrial ATP synthase regulatory component factor B</fullName>
    </recommendedName>
</protein>
<dbReference type="Proteomes" id="UP001152759">
    <property type="component" value="Chromosome 5"/>
</dbReference>
<gene>
    <name evidence="1" type="ORF">BEMITA_LOCUS9546</name>
</gene>
<organism evidence="1 2">
    <name type="scientific">Bemisia tabaci</name>
    <name type="common">Sweetpotato whitefly</name>
    <name type="synonym">Aleurodes tabaci</name>
    <dbReference type="NCBI Taxonomy" id="7038"/>
    <lineage>
        <taxon>Eukaryota</taxon>
        <taxon>Metazoa</taxon>
        <taxon>Ecdysozoa</taxon>
        <taxon>Arthropoda</taxon>
        <taxon>Hexapoda</taxon>
        <taxon>Insecta</taxon>
        <taxon>Pterygota</taxon>
        <taxon>Neoptera</taxon>
        <taxon>Paraneoptera</taxon>
        <taxon>Hemiptera</taxon>
        <taxon>Sternorrhyncha</taxon>
        <taxon>Aleyrodoidea</taxon>
        <taxon>Aleyrodidae</taxon>
        <taxon>Aleyrodinae</taxon>
        <taxon>Bemisia</taxon>
    </lineage>
</organism>
<dbReference type="InterPro" id="IPR032675">
    <property type="entry name" value="LRR_dom_sf"/>
</dbReference>
<dbReference type="KEGG" id="btab:109031033"/>